<accession>A0A1L7WGG2</accession>
<dbReference type="Proteomes" id="UP000184330">
    <property type="component" value="Unassembled WGS sequence"/>
</dbReference>
<name>A0A1L7WGG2_9HELO</name>
<keyword evidence="4" id="KW-1185">Reference proteome</keyword>
<feature type="compositionally biased region" description="Basic and acidic residues" evidence="2">
    <location>
        <begin position="56"/>
        <end position="70"/>
    </location>
</feature>
<evidence type="ECO:0000313" key="4">
    <source>
        <dbReference type="Proteomes" id="UP000184330"/>
    </source>
</evidence>
<evidence type="ECO:0000313" key="3">
    <source>
        <dbReference type="EMBL" id="CZR51861.1"/>
    </source>
</evidence>
<feature type="coiled-coil region" evidence="1">
    <location>
        <begin position="390"/>
        <end position="445"/>
    </location>
</feature>
<feature type="region of interest" description="Disordered" evidence="2">
    <location>
        <begin position="1"/>
        <end position="110"/>
    </location>
</feature>
<sequence>MTSRKSVDASSDAQLDQDAMGAVTSHEVQPSEETIDSALADAIDMSNQSNQLTERSSSEKARLTKKRALEVEVEEAEEFNDHRDLDDEPDFKGAPDSEQPDAPKKKRRARSLLREHEGQLVHIGQHTGEPRIDIGARLQDNGHLWMQALWKSNTPKPPNWDALIGPNRRVSNADLKLNPIVAPNYKDNLDDVSHEKKKQLVKDYLSSLTAQDDYTNTIQSSELPELVGNDNNDGDEDSHSTKKTFFEPPELHVGTYDGGAEVYVKCSQREKDKPPSLSFFARSLGPAPRFKAVDSLAMLEWIQFDKKYCRGSIDETKTYLKTFFKAKTEIKEDTPSRKVISKVLGREPSDSAHPEVPLNDKIDPAFAALEDEIQRVLATALFNERIKPAITNVREEVALLEVQISVQENEIFDHKSNFAEQAGDLAKLTTTNEQQAKRIAELESALQDRDQTIKGLTATNRQHGDSIAASQALVRLRDQTIRELTAKQKQAKMMAPPDLNVREHFSTLESQQSRIQEPEELGSANRPAMTDLHPGASPQDPLLDVVAMQSKIEKLEKALETEKTANQSQAQKLASLSPHAEDQKLSPAVMDLQIVNLEKDKQIKDLKEQVTNLQAAQQPSQPSAAGVSVPTFNIPKLNLAGQTFDDAYMRIPEDAAKVIMYLSNNSQIMVDNGKRYQRMETLQEGIFVGGESNGEDILIGGEPFSRLLEDGLEKYVQHLSPRSLVEHEGKIKIKQVFWKQLPIRF</sequence>
<feature type="region of interest" description="Disordered" evidence="2">
    <location>
        <begin position="508"/>
        <end position="539"/>
    </location>
</feature>
<feature type="region of interest" description="Disordered" evidence="2">
    <location>
        <begin position="560"/>
        <end position="582"/>
    </location>
</feature>
<feature type="compositionally biased region" description="Basic and acidic residues" evidence="2">
    <location>
        <begin position="79"/>
        <end position="95"/>
    </location>
</feature>
<dbReference type="AlphaFoldDB" id="A0A1L7WGG2"/>
<organism evidence="3 4">
    <name type="scientific">Phialocephala subalpina</name>
    <dbReference type="NCBI Taxonomy" id="576137"/>
    <lineage>
        <taxon>Eukaryota</taxon>
        <taxon>Fungi</taxon>
        <taxon>Dikarya</taxon>
        <taxon>Ascomycota</taxon>
        <taxon>Pezizomycotina</taxon>
        <taxon>Leotiomycetes</taxon>
        <taxon>Helotiales</taxon>
        <taxon>Mollisiaceae</taxon>
        <taxon>Phialocephala</taxon>
        <taxon>Phialocephala fortinii species complex</taxon>
    </lineage>
</organism>
<feature type="compositionally biased region" description="Polar residues" evidence="2">
    <location>
        <begin position="45"/>
        <end position="55"/>
    </location>
</feature>
<dbReference type="EMBL" id="FJOG01000002">
    <property type="protein sequence ID" value="CZR51861.1"/>
    <property type="molecule type" value="Genomic_DNA"/>
</dbReference>
<protein>
    <submittedName>
        <fullName evidence="3">Uncharacterized protein</fullName>
    </submittedName>
</protein>
<dbReference type="OrthoDB" id="3557957at2759"/>
<proteinExistence type="predicted"/>
<gene>
    <name evidence="3" type="ORF">PAC_01738</name>
</gene>
<evidence type="ECO:0000256" key="1">
    <source>
        <dbReference type="SAM" id="Coils"/>
    </source>
</evidence>
<keyword evidence="1" id="KW-0175">Coiled coil</keyword>
<feature type="compositionally biased region" description="Low complexity" evidence="2">
    <location>
        <begin position="8"/>
        <end position="19"/>
    </location>
</feature>
<feature type="region of interest" description="Disordered" evidence="2">
    <location>
        <begin position="217"/>
        <end position="244"/>
    </location>
</feature>
<evidence type="ECO:0000256" key="2">
    <source>
        <dbReference type="SAM" id="MobiDB-lite"/>
    </source>
</evidence>
<reference evidence="3 4" key="1">
    <citation type="submission" date="2016-03" db="EMBL/GenBank/DDBJ databases">
        <authorList>
            <person name="Ploux O."/>
        </authorList>
    </citation>
    <scope>NUCLEOTIDE SEQUENCE [LARGE SCALE GENOMIC DNA]</scope>
    <source>
        <strain evidence="3 4">UAMH 11012</strain>
    </source>
</reference>